<dbReference type="InterPro" id="IPR023271">
    <property type="entry name" value="Aquaporin-like"/>
</dbReference>
<dbReference type="AlphaFoldDB" id="A0A1Y0KZE4"/>
<dbReference type="Pfam" id="PF00230">
    <property type="entry name" value="MIP"/>
    <property type="match status" value="1"/>
</dbReference>
<sequence length="247" mass="26249">MDNWLTYFMTETLGTMLLIVLGNGVVANIVLKNTKGNNGGWIAITAGWSFAVMLGATVSVALGGDAHLNPAVTMAMIVNGWESNVGHFGLIPIMLVGQILGAIVGQIIVDLFYIKHIHQTITEKEEGLVLAIHSTGPTYKNTFINCFCEFIGTSVLLVAIMATSAQFTDAGWMGPIFVGLAVFAIGLSLGGTTGYAINPVRDLAPRLVHQFLPVKGKGSSDWKYSWIPVVAPLLAGCVIGALFLIKT</sequence>
<feature type="transmembrane region" description="Helical" evidence="8">
    <location>
        <begin position="224"/>
        <end position="245"/>
    </location>
</feature>
<dbReference type="InterPro" id="IPR022357">
    <property type="entry name" value="MIP_CS"/>
</dbReference>
<dbReference type="InterPro" id="IPR050363">
    <property type="entry name" value="MIP/Aquaporin"/>
</dbReference>
<evidence type="ECO:0000256" key="3">
    <source>
        <dbReference type="ARBA" id="ARBA00022448"/>
    </source>
</evidence>
<feature type="transmembrane region" description="Helical" evidence="8">
    <location>
        <begin position="43"/>
        <end position="64"/>
    </location>
</feature>
<gene>
    <name evidence="9" type="primary">glpF</name>
    <name evidence="9" type="ORF">SCLAR_v1c13520</name>
</gene>
<proteinExistence type="inferred from homology"/>
<dbReference type="Proteomes" id="UP000231179">
    <property type="component" value="Chromosome"/>
</dbReference>
<dbReference type="InterPro" id="IPR000425">
    <property type="entry name" value="MIP"/>
</dbReference>
<feature type="transmembrane region" description="Helical" evidence="8">
    <location>
        <begin position="90"/>
        <end position="114"/>
    </location>
</feature>
<dbReference type="EMBL" id="CP024870">
    <property type="protein sequence ID" value="ATX71650.1"/>
    <property type="molecule type" value="Genomic_DNA"/>
</dbReference>
<dbReference type="RefSeq" id="WP_169921870.1">
    <property type="nucleotide sequence ID" value="NZ_CP015819.1"/>
</dbReference>
<evidence type="ECO:0000256" key="6">
    <source>
        <dbReference type="ARBA" id="ARBA00023136"/>
    </source>
</evidence>
<evidence type="ECO:0000256" key="5">
    <source>
        <dbReference type="ARBA" id="ARBA00022989"/>
    </source>
</evidence>
<dbReference type="SUPFAM" id="SSF81338">
    <property type="entry name" value="Aquaporin-like"/>
    <property type="match status" value="1"/>
</dbReference>
<evidence type="ECO:0000256" key="2">
    <source>
        <dbReference type="ARBA" id="ARBA00006175"/>
    </source>
</evidence>
<dbReference type="PANTHER" id="PTHR43829:SF9">
    <property type="entry name" value="AQUAPORIN-9"/>
    <property type="match status" value="1"/>
</dbReference>
<comment type="subcellular location">
    <subcellularLocation>
        <location evidence="1">Membrane</location>
        <topology evidence="1">Multi-pass membrane protein</topology>
    </subcellularLocation>
</comment>
<feature type="transmembrane region" description="Helical" evidence="8">
    <location>
        <begin position="176"/>
        <end position="197"/>
    </location>
</feature>
<dbReference type="GO" id="GO:0015254">
    <property type="term" value="F:glycerol channel activity"/>
    <property type="evidence" value="ECO:0007669"/>
    <property type="project" value="TreeGrafter"/>
</dbReference>
<dbReference type="KEGG" id="scla:SCLARK_0030"/>
<feature type="transmembrane region" description="Helical" evidence="8">
    <location>
        <begin position="143"/>
        <end position="164"/>
    </location>
</feature>
<evidence type="ECO:0000256" key="4">
    <source>
        <dbReference type="ARBA" id="ARBA00022692"/>
    </source>
</evidence>
<dbReference type="PROSITE" id="PS00221">
    <property type="entry name" value="MIP"/>
    <property type="match status" value="1"/>
</dbReference>
<name>A0A1Y0KZE4_9MOLU</name>
<organism evidence="9 10">
    <name type="scientific">Spiroplasma clarkii</name>
    <dbReference type="NCBI Taxonomy" id="2139"/>
    <lineage>
        <taxon>Bacteria</taxon>
        <taxon>Bacillati</taxon>
        <taxon>Mycoplasmatota</taxon>
        <taxon>Mollicutes</taxon>
        <taxon>Entomoplasmatales</taxon>
        <taxon>Spiroplasmataceae</taxon>
        <taxon>Spiroplasma</taxon>
    </lineage>
</organism>
<evidence type="ECO:0000256" key="1">
    <source>
        <dbReference type="ARBA" id="ARBA00004141"/>
    </source>
</evidence>
<protein>
    <submittedName>
        <fullName evidence="9">Glycerol uptake facilitator protein</fullName>
    </submittedName>
</protein>
<reference evidence="9 10" key="1">
    <citation type="submission" date="2017-11" db="EMBL/GenBank/DDBJ databases">
        <title>Complete genome sequence of Spiroplasma clarkii CN-5 (DSM 19994).</title>
        <authorList>
            <person name="Tsai Y.-M."/>
            <person name="Chang A."/>
            <person name="Lo W.-S."/>
            <person name="Kuo C.-H."/>
        </authorList>
    </citation>
    <scope>NUCLEOTIDE SEQUENCE [LARGE SCALE GENOMIC DNA]</scope>
    <source>
        <strain evidence="9 10">CN-5</strain>
    </source>
</reference>
<evidence type="ECO:0000256" key="7">
    <source>
        <dbReference type="RuleBase" id="RU000477"/>
    </source>
</evidence>
<keyword evidence="10" id="KW-1185">Reference proteome</keyword>
<dbReference type="GO" id="GO:0005886">
    <property type="term" value="C:plasma membrane"/>
    <property type="evidence" value="ECO:0007669"/>
    <property type="project" value="TreeGrafter"/>
</dbReference>
<accession>A0A1Y0KZE4</accession>
<evidence type="ECO:0000256" key="8">
    <source>
        <dbReference type="SAM" id="Phobius"/>
    </source>
</evidence>
<dbReference type="PANTHER" id="PTHR43829">
    <property type="entry name" value="AQUAPORIN OR AQUAGLYCEROPORIN RELATED"/>
    <property type="match status" value="1"/>
</dbReference>
<keyword evidence="5 8" id="KW-1133">Transmembrane helix</keyword>
<dbReference type="PRINTS" id="PR00783">
    <property type="entry name" value="MINTRINSICP"/>
</dbReference>
<keyword evidence="6 8" id="KW-0472">Membrane</keyword>
<evidence type="ECO:0000313" key="10">
    <source>
        <dbReference type="Proteomes" id="UP000231179"/>
    </source>
</evidence>
<keyword evidence="3 7" id="KW-0813">Transport</keyword>
<comment type="similarity">
    <text evidence="2 7">Belongs to the MIP/aquaporin (TC 1.A.8) family.</text>
</comment>
<evidence type="ECO:0000313" key="9">
    <source>
        <dbReference type="EMBL" id="ATX71650.1"/>
    </source>
</evidence>
<keyword evidence="4 7" id="KW-0812">Transmembrane</keyword>
<dbReference type="Gene3D" id="1.20.1080.10">
    <property type="entry name" value="Glycerol uptake facilitator protein"/>
    <property type="match status" value="1"/>
</dbReference>
<feature type="transmembrane region" description="Helical" evidence="8">
    <location>
        <begin position="12"/>
        <end position="31"/>
    </location>
</feature>